<keyword evidence="2" id="KW-1185">Reference proteome</keyword>
<proteinExistence type="predicted"/>
<name>A0A8S1R8T1_9CILI</name>
<comment type="caution">
    <text evidence="1">The sequence shown here is derived from an EMBL/GenBank/DDBJ whole genome shotgun (WGS) entry which is preliminary data.</text>
</comment>
<evidence type="ECO:0000313" key="2">
    <source>
        <dbReference type="Proteomes" id="UP000692954"/>
    </source>
</evidence>
<protein>
    <submittedName>
        <fullName evidence="1">Uncharacterized protein</fullName>
    </submittedName>
</protein>
<evidence type="ECO:0000313" key="1">
    <source>
        <dbReference type="EMBL" id="CAD8124238.1"/>
    </source>
</evidence>
<sequence>MKIRMKLIIKKVNKQQQISDFYRQYIELKFFIIREGKLKKRDVTLYFEIKIEDNTRNSDFIKGFYTSKEYTNQLIFCNSQNSIY</sequence>
<dbReference type="Proteomes" id="UP000692954">
    <property type="component" value="Unassembled WGS sequence"/>
</dbReference>
<gene>
    <name evidence="1" type="ORF">PSON_ATCC_30995.1.T1500017</name>
</gene>
<dbReference type="AlphaFoldDB" id="A0A8S1R8T1"/>
<reference evidence="1" key="1">
    <citation type="submission" date="2021-01" db="EMBL/GenBank/DDBJ databases">
        <authorList>
            <consortium name="Genoscope - CEA"/>
            <person name="William W."/>
        </authorList>
    </citation>
    <scope>NUCLEOTIDE SEQUENCE</scope>
</reference>
<organism evidence="1 2">
    <name type="scientific">Paramecium sonneborni</name>
    <dbReference type="NCBI Taxonomy" id="65129"/>
    <lineage>
        <taxon>Eukaryota</taxon>
        <taxon>Sar</taxon>
        <taxon>Alveolata</taxon>
        <taxon>Ciliophora</taxon>
        <taxon>Intramacronucleata</taxon>
        <taxon>Oligohymenophorea</taxon>
        <taxon>Peniculida</taxon>
        <taxon>Parameciidae</taxon>
        <taxon>Paramecium</taxon>
    </lineage>
</organism>
<dbReference type="EMBL" id="CAJJDN010000150">
    <property type="protein sequence ID" value="CAD8124238.1"/>
    <property type="molecule type" value="Genomic_DNA"/>
</dbReference>
<accession>A0A8S1R8T1</accession>